<feature type="repeat" description="RCC1" evidence="3">
    <location>
        <begin position="344"/>
        <end position="399"/>
    </location>
</feature>
<feature type="region of interest" description="Disordered" evidence="4">
    <location>
        <begin position="502"/>
        <end position="526"/>
    </location>
</feature>
<dbReference type="PROSITE" id="PS50297">
    <property type="entry name" value="ANK_REP_REGION"/>
    <property type="match status" value="2"/>
</dbReference>
<dbReference type="PROSITE" id="PS50012">
    <property type="entry name" value="RCC1_3"/>
    <property type="match status" value="5"/>
</dbReference>
<feature type="repeat" description="RCC1" evidence="3">
    <location>
        <begin position="239"/>
        <end position="289"/>
    </location>
</feature>
<gene>
    <name evidence="6" type="ORF">KFL_000980380</name>
</gene>
<evidence type="ECO:0000256" key="1">
    <source>
        <dbReference type="ARBA" id="ARBA00022737"/>
    </source>
</evidence>
<dbReference type="PANTHER" id="PTHR22872">
    <property type="entry name" value="BTK-BINDING PROTEIN-RELATED"/>
    <property type="match status" value="1"/>
</dbReference>
<organism evidence="6 7">
    <name type="scientific">Klebsormidium nitens</name>
    <name type="common">Green alga</name>
    <name type="synonym">Ulothrix nitens</name>
    <dbReference type="NCBI Taxonomy" id="105231"/>
    <lineage>
        <taxon>Eukaryota</taxon>
        <taxon>Viridiplantae</taxon>
        <taxon>Streptophyta</taxon>
        <taxon>Klebsormidiophyceae</taxon>
        <taxon>Klebsormidiales</taxon>
        <taxon>Klebsormidiaceae</taxon>
        <taxon>Klebsormidium</taxon>
    </lineage>
</organism>
<feature type="region of interest" description="Disordered" evidence="4">
    <location>
        <begin position="752"/>
        <end position="830"/>
    </location>
</feature>
<dbReference type="InterPro" id="IPR051625">
    <property type="entry name" value="Signaling_Regulatory_Domain"/>
</dbReference>
<evidence type="ECO:0000256" key="4">
    <source>
        <dbReference type="SAM" id="MobiDB-lite"/>
    </source>
</evidence>
<feature type="compositionally biased region" description="Pro residues" evidence="4">
    <location>
        <begin position="892"/>
        <end position="905"/>
    </location>
</feature>
<evidence type="ECO:0000259" key="5">
    <source>
        <dbReference type="Pfam" id="PF25390"/>
    </source>
</evidence>
<dbReference type="Pfam" id="PF12796">
    <property type="entry name" value="Ank_2"/>
    <property type="match status" value="1"/>
</dbReference>
<name>A0A0U9HJJ7_KLENI</name>
<feature type="repeat" description="ANK" evidence="2">
    <location>
        <begin position="73"/>
        <end position="105"/>
    </location>
</feature>
<dbReference type="AlphaFoldDB" id="A0A0U9HJJ7"/>
<accession>A0A0U9HJJ7</accession>
<feature type="compositionally biased region" description="Basic and acidic residues" evidence="4">
    <location>
        <begin position="960"/>
        <end position="975"/>
    </location>
</feature>
<keyword evidence="7" id="KW-1185">Reference proteome</keyword>
<feature type="region of interest" description="Disordered" evidence="4">
    <location>
        <begin position="842"/>
        <end position="985"/>
    </location>
</feature>
<keyword evidence="2" id="KW-0040">ANK repeat</keyword>
<sequence>MVQDLWTAARSGTVSDVRSALTGVVRGSGSNGIDARNVFGVNALHLAVWHNHLPIVRALLEAGADPDARDGESGWSSLHRALHFGHLAVAAALVDGGASLQLEDSKKRTPLDLISGDVKQTCAGETCTEVYAWGSGTNYQLGTRTAGIQRVPVRLDHLQGLEISTVSAAKFHSAAVTRDGELLTWGFGRGGRLGHPDFHIHSGQVAVITPRQVITGLGGKQVRAVAAAKHHTVIATEGGEVYTWGSNRDGRLGYTSVDSQPTPRRISSFRLRAVAVAASNKHSAVLSKEGEVFTWGCNGEGQLGYGTSNSAANSVPRCVEAMKGKQLVAVSVAKYHTVVLSADGEVFTWGHKLVMPRRVNVARDTRKGGPAPLKFHRAERLHVVAVAAGGVHSTVISQEGLVFYWESSDVQLRCRQLKALAAHHAVSISAGKHRTAVVTSLGTVFAWDGARDQKPEPLRIPNLKQTTQIAVGESHSVAVATLWIPPFPIRTAPQQTVAQLEGAGMQRDGDDSDEEVERPANVAGGEAAEARGSLKELCEREIARAIVEAKNVLQMTELADALEADELKAFCQAMVLRNLDYVLMVTPPGMLAQIRPSVLAELEGLMGCHVAQGGWVPRPLPCATASGNEPILEEEEGGSEKARESRNGSGEKEEKVVMDLGRAVGLGLGRFLQQKDELGAVKRIRALRKKLQQIEALEARRGEGIALDSQQRAKLRSKEDIVAAVEALEEGREPPPPKEAKLSAEEWKVVGFSPERGDENEEMERGKKGKSKAKRGGKAGKSVRGGRAVGEENPLLKKSASETSLGALEAASPPPRMESETTSVLESLDLPKSPVKVSEGFVLPGVPAHTSSAPNLLPPSPLETPRSTLDPSPGGPKTSLNLPPTPNSWSPATPPNPAFPANPKTPKPKKSAKRGGLSMFLSGALEAVAAAPTPPPPSDPPRNRTALPGGACVCLQDPPAARRFERSRISKDSHRQPFPGLDRSV</sequence>
<evidence type="ECO:0000313" key="6">
    <source>
        <dbReference type="EMBL" id="GAQ82051.1"/>
    </source>
</evidence>
<feature type="compositionally biased region" description="Basic residues" evidence="4">
    <location>
        <begin position="767"/>
        <end position="778"/>
    </location>
</feature>
<feature type="compositionally biased region" description="Basic and acidic residues" evidence="4">
    <location>
        <begin position="638"/>
        <end position="653"/>
    </location>
</feature>
<dbReference type="InterPro" id="IPR036770">
    <property type="entry name" value="Ankyrin_rpt-contain_sf"/>
</dbReference>
<protein>
    <submittedName>
        <fullName evidence="6">Ankyrin repeat family protein / regulator of chromosome condensation (RCC1) family protein</fullName>
    </submittedName>
</protein>
<feature type="repeat" description="ANK" evidence="2">
    <location>
        <begin position="39"/>
        <end position="71"/>
    </location>
</feature>
<evidence type="ECO:0000313" key="7">
    <source>
        <dbReference type="Proteomes" id="UP000054558"/>
    </source>
</evidence>
<feature type="region of interest" description="Disordered" evidence="4">
    <location>
        <begin position="629"/>
        <end position="653"/>
    </location>
</feature>
<keyword evidence="1" id="KW-0677">Repeat</keyword>
<evidence type="ECO:0000256" key="2">
    <source>
        <dbReference type="PROSITE-ProRule" id="PRU00023"/>
    </source>
</evidence>
<dbReference type="OrthoDB" id="1893551at2759"/>
<dbReference type="Pfam" id="PF25390">
    <property type="entry name" value="WD40_RLD"/>
    <property type="match status" value="1"/>
</dbReference>
<dbReference type="SUPFAM" id="SSF50985">
    <property type="entry name" value="RCC1/BLIP-II"/>
    <property type="match status" value="2"/>
</dbReference>
<dbReference type="SUPFAM" id="SSF48403">
    <property type="entry name" value="Ankyrin repeat"/>
    <property type="match status" value="1"/>
</dbReference>
<dbReference type="PANTHER" id="PTHR22872:SF2">
    <property type="entry name" value="INHIBITOR OF BRUTON TYROSINE KINASE"/>
    <property type="match status" value="1"/>
</dbReference>
<dbReference type="STRING" id="105231.A0A0U9HJJ7"/>
<reference evidence="6 7" key="1">
    <citation type="journal article" date="2014" name="Nat. Commun.">
        <title>Klebsormidium flaccidum genome reveals primary factors for plant terrestrial adaptation.</title>
        <authorList>
            <person name="Hori K."/>
            <person name="Maruyama F."/>
            <person name="Fujisawa T."/>
            <person name="Togashi T."/>
            <person name="Yamamoto N."/>
            <person name="Seo M."/>
            <person name="Sato S."/>
            <person name="Yamada T."/>
            <person name="Mori H."/>
            <person name="Tajima N."/>
            <person name="Moriyama T."/>
            <person name="Ikeuchi M."/>
            <person name="Watanabe M."/>
            <person name="Wada H."/>
            <person name="Kobayashi K."/>
            <person name="Saito M."/>
            <person name="Masuda T."/>
            <person name="Sasaki-Sekimoto Y."/>
            <person name="Mashiguchi K."/>
            <person name="Awai K."/>
            <person name="Shimojima M."/>
            <person name="Masuda S."/>
            <person name="Iwai M."/>
            <person name="Nobusawa T."/>
            <person name="Narise T."/>
            <person name="Kondo S."/>
            <person name="Saito H."/>
            <person name="Sato R."/>
            <person name="Murakawa M."/>
            <person name="Ihara Y."/>
            <person name="Oshima-Yamada Y."/>
            <person name="Ohtaka K."/>
            <person name="Satoh M."/>
            <person name="Sonobe K."/>
            <person name="Ishii M."/>
            <person name="Ohtani R."/>
            <person name="Kanamori-Sato M."/>
            <person name="Honoki R."/>
            <person name="Miyazaki D."/>
            <person name="Mochizuki H."/>
            <person name="Umetsu J."/>
            <person name="Higashi K."/>
            <person name="Shibata D."/>
            <person name="Kamiya Y."/>
            <person name="Sato N."/>
            <person name="Nakamura Y."/>
            <person name="Tabata S."/>
            <person name="Ida S."/>
            <person name="Kurokawa K."/>
            <person name="Ohta H."/>
        </authorList>
    </citation>
    <scope>NUCLEOTIDE SEQUENCE [LARGE SCALE GENOMIC DNA]</scope>
    <source>
        <strain evidence="6 7">NIES-2285</strain>
    </source>
</reference>
<dbReference type="OMA" id="MTHSTIV"/>
<dbReference type="PROSITE" id="PS50088">
    <property type="entry name" value="ANK_REPEAT"/>
    <property type="match status" value="2"/>
</dbReference>
<feature type="domain" description="RCC1-like" evidence="5">
    <location>
        <begin position="121"/>
        <end position="351"/>
    </location>
</feature>
<dbReference type="Gene3D" id="1.25.40.20">
    <property type="entry name" value="Ankyrin repeat-containing domain"/>
    <property type="match status" value="1"/>
</dbReference>
<proteinExistence type="predicted"/>
<dbReference type="SMART" id="SM00248">
    <property type="entry name" value="ANK"/>
    <property type="match status" value="2"/>
</dbReference>
<dbReference type="EMBL" id="DF237047">
    <property type="protein sequence ID" value="GAQ82051.1"/>
    <property type="molecule type" value="Genomic_DNA"/>
</dbReference>
<dbReference type="Proteomes" id="UP000054558">
    <property type="component" value="Unassembled WGS sequence"/>
</dbReference>
<dbReference type="InterPro" id="IPR009091">
    <property type="entry name" value="RCC1/BLIP-II"/>
</dbReference>
<evidence type="ECO:0000256" key="3">
    <source>
        <dbReference type="PROSITE-ProRule" id="PRU00235"/>
    </source>
</evidence>
<dbReference type="Gene3D" id="2.130.10.30">
    <property type="entry name" value="Regulator of chromosome condensation 1/beta-lactamase-inhibitor protein II"/>
    <property type="match status" value="2"/>
</dbReference>
<dbReference type="InterPro" id="IPR000408">
    <property type="entry name" value="Reg_chr_condens"/>
</dbReference>
<dbReference type="PRINTS" id="PR00633">
    <property type="entry name" value="RCCNDNSATION"/>
</dbReference>
<feature type="repeat" description="RCC1" evidence="3">
    <location>
        <begin position="180"/>
        <end position="238"/>
    </location>
</feature>
<dbReference type="InterPro" id="IPR058923">
    <property type="entry name" value="RCC1-like_dom"/>
</dbReference>
<feature type="repeat" description="RCC1" evidence="3">
    <location>
        <begin position="128"/>
        <end position="179"/>
    </location>
</feature>
<feature type="repeat" description="RCC1" evidence="3">
    <location>
        <begin position="290"/>
        <end position="343"/>
    </location>
</feature>
<dbReference type="InterPro" id="IPR002110">
    <property type="entry name" value="Ankyrin_rpt"/>
</dbReference>